<dbReference type="PANTHER" id="PTHR12217">
    <property type="entry name" value="EUKARYOTIC TRANSLATION INITIATION FACTOR 2D"/>
    <property type="match status" value="1"/>
</dbReference>
<proteinExistence type="evidence at transcript level"/>
<dbReference type="SUPFAM" id="SSF88697">
    <property type="entry name" value="PUA domain-like"/>
    <property type="match status" value="1"/>
</dbReference>
<dbReference type="GO" id="GO:0003743">
    <property type="term" value="F:translation initiation factor activity"/>
    <property type="evidence" value="ECO:0007669"/>
    <property type="project" value="InterPro"/>
</dbReference>
<dbReference type="CDD" id="cd21156">
    <property type="entry name" value="PUA_eIF2d-like"/>
    <property type="match status" value="1"/>
</dbReference>
<dbReference type="Pfam" id="PF25304">
    <property type="entry name" value="WHD_eIF2D"/>
    <property type="match status" value="1"/>
</dbReference>
<feature type="non-terminal residue" evidence="3">
    <location>
        <position position="1"/>
    </location>
</feature>
<reference evidence="3" key="1">
    <citation type="submission" date="2007-05" db="EMBL/GenBank/DDBJ databases">
        <authorList>
            <person name="Wong Q.W.L."/>
            <person name="Mak W.Y."/>
            <person name="Chu K.H."/>
        </authorList>
    </citation>
    <scope>NUCLEOTIDE SEQUENCE</scope>
    <source>
        <tissue evidence="3">Hepatopancreas</tissue>
    </source>
</reference>
<sequence>MSPTVYGNFERGSIAAVNSVSNKAVQAVGVTAQSASEMYRAARRGKAITILHVYQDMLWEMGSKSPPPQLGPALVAKPINNQEEIEALNTTKESDLNSPQELVEGVEDINVSDEISPEADSGLGSTIPQEDEASETIGPEAMDKLFFHCFLKAWKHSKEIDVPILTSNLHRQHMVPACPDGATLDVKSLLTRN</sequence>
<dbReference type="GO" id="GO:0001731">
    <property type="term" value="P:formation of translation preinitiation complex"/>
    <property type="evidence" value="ECO:0007669"/>
    <property type="project" value="InterPro"/>
</dbReference>
<feature type="domain" description="Eukaryotic translation initiation factor 2D-like PUA RNA-binding" evidence="2">
    <location>
        <begin position="7"/>
        <end position="56"/>
    </location>
</feature>
<reference evidence="3" key="2">
    <citation type="journal article" date="2008" name="Mar. Biotechnol.">
        <title>Differential gene expression in hepatopancreas of the shrimp Metapenaeus ensis during ovarian maturation.</title>
        <authorList>
            <person name="Wong Q.W."/>
            <person name="Mak W.Y."/>
            <person name="Chu K.H."/>
        </authorList>
    </citation>
    <scope>NUCLEOTIDE SEQUENCE</scope>
    <source>
        <tissue evidence="3">Hepatopancreas</tissue>
    </source>
</reference>
<evidence type="ECO:0000313" key="3">
    <source>
        <dbReference type="EMBL" id="ABV58638.1"/>
    </source>
</evidence>
<feature type="domain" description="eIF2D winged helix" evidence="1">
    <location>
        <begin position="143"/>
        <end position="187"/>
    </location>
</feature>
<dbReference type="InterPro" id="IPR048248">
    <property type="entry name" value="PUA_eIF2d-like"/>
</dbReference>
<accession>A9Q7C6</accession>
<dbReference type="Gene3D" id="3.10.400.20">
    <property type="match status" value="1"/>
</dbReference>
<name>A9Q7C6_METEN</name>
<dbReference type="Pfam" id="PF26292">
    <property type="entry name" value="PUA_elF2D"/>
    <property type="match status" value="1"/>
</dbReference>
<dbReference type="InterPro" id="IPR039757">
    <property type="entry name" value="EIF2D"/>
</dbReference>
<evidence type="ECO:0000259" key="2">
    <source>
        <dbReference type="Pfam" id="PF26292"/>
    </source>
</evidence>
<feature type="non-terminal residue" evidence="3">
    <location>
        <position position="193"/>
    </location>
</feature>
<dbReference type="PROSITE" id="PS50890">
    <property type="entry name" value="PUA"/>
    <property type="match status" value="1"/>
</dbReference>
<dbReference type="EMBL" id="EF636003">
    <property type="protein sequence ID" value="ABV58638.1"/>
    <property type="molecule type" value="mRNA"/>
</dbReference>
<dbReference type="AlphaFoldDB" id="A9Q7C6"/>
<dbReference type="InterPro" id="IPR057429">
    <property type="entry name" value="WH_eIF2D"/>
</dbReference>
<organism evidence="3">
    <name type="scientific">Metapenaeus ensis</name>
    <name type="common">Greasyback shrimp</name>
    <name type="synonym">Penaeus ensis</name>
    <dbReference type="NCBI Taxonomy" id="32278"/>
    <lineage>
        <taxon>Eukaryota</taxon>
        <taxon>Metazoa</taxon>
        <taxon>Ecdysozoa</taxon>
        <taxon>Arthropoda</taxon>
        <taxon>Crustacea</taxon>
        <taxon>Multicrustacea</taxon>
        <taxon>Malacostraca</taxon>
        <taxon>Eumalacostraca</taxon>
        <taxon>Eucarida</taxon>
        <taxon>Decapoda</taxon>
        <taxon>Dendrobranchiata</taxon>
        <taxon>Penaeoidea</taxon>
        <taxon>Penaeidae</taxon>
        <taxon>Metapenaeus</taxon>
    </lineage>
</organism>
<dbReference type="PANTHER" id="PTHR12217:SF4">
    <property type="entry name" value="EUKARYOTIC TRANSLATION INITIATION FACTOR 2D"/>
    <property type="match status" value="1"/>
</dbReference>
<dbReference type="InterPro" id="IPR015947">
    <property type="entry name" value="PUA-like_sf"/>
</dbReference>
<protein>
    <submittedName>
        <fullName evidence="3">Ligatin-like protein</fullName>
    </submittedName>
</protein>
<evidence type="ECO:0000259" key="1">
    <source>
        <dbReference type="Pfam" id="PF25304"/>
    </source>
</evidence>